<gene>
    <name evidence="1" type="ORF">METZ01_LOCUS441594</name>
</gene>
<accession>A0A382Z084</accession>
<dbReference type="EMBL" id="UINC01179847">
    <property type="protein sequence ID" value="SVD88740.1"/>
    <property type="molecule type" value="Genomic_DNA"/>
</dbReference>
<reference evidence="1" key="1">
    <citation type="submission" date="2018-05" db="EMBL/GenBank/DDBJ databases">
        <authorList>
            <person name="Lanie J.A."/>
            <person name="Ng W.-L."/>
            <person name="Kazmierczak K.M."/>
            <person name="Andrzejewski T.M."/>
            <person name="Davidsen T.M."/>
            <person name="Wayne K.J."/>
            <person name="Tettelin H."/>
            <person name="Glass J.I."/>
            <person name="Rusch D."/>
            <person name="Podicherti R."/>
            <person name="Tsui H.-C.T."/>
            <person name="Winkler M.E."/>
        </authorList>
    </citation>
    <scope>NUCLEOTIDE SEQUENCE</scope>
</reference>
<evidence type="ECO:0000313" key="1">
    <source>
        <dbReference type="EMBL" id="SVD88740.1"/>
    </source>
</evidence>
<name>A0A382Z084_9ZZZZ</name>
<sequence>VHQLLIIEHKTSMTYNVTPTSAQATVGR</sequence>
<feature type="non-terminal residue" evidence="1">
    <location>
        <position position="1"/>
    </location>
</feature>
<dbReference type="AlphaFoldDB" id="A0A382Z084"/>
<feature type="non-terminal residue" evidence="1">
    <location>
        <position position="28"/>
    </location>
</feature>
<proteinExistence type="predicted"/>
<organism evidence="1">
    <name type="scientific">marine metagenome</name>
    <dbReference type="NCBI Taxonomy" id="408172"/>
    <lineage>
        <taxon>unclassified sequences</taxon>
        <taxon>metagenomes</taxon>
        <taxon>ecological metagenomes</taxon>
    </lineage>
</organism>
<protein>
    <submittedName>
        <fullName evidence="1">Uncharacterized protein</fullName>
    </submittedName>
</protein>